<dbReference type="AlphaFoldDB" id="A0A5P8VUA2"/>
<protein>
    <submittedName>
        <fullName evidence="1">Uncharacterized protein</fullName>
    </submittedName>
</protein>
<organism evidence="1 2">
    <name type="scientific">Nostoc sphaeroides CCNUC1</name>
    <dbReference type="NCBI Taxonomy" id="2653204"/>
    <lineage>
        <taxon>Bacteria</taxon>
        <taxon>Bacillati</taxon>
        <taxon>Cyanobacteriota</taxon>
        <taxon>Cyanophyceae</taxon>
        <taxon>Nostocales</taxon>
        <taxon>Nostocaceae</taxon>
        <taxon>Nostoc</taxon>
    </lineage>
</organism>
<gene>
    <name evidence="1" type="ORF">GXM_01189</name>
</gene>
<dbReference type="KEGG" id="nsh:GXM_01189"/>
<evidence type="ECO:0000313" key="2">
    <source>
        <dbReference type="Proteomes" id="UP000326678"/>
    </source>
</evidence>
<sequence>MVVVGQLLFLGKTWQIQSYLQMATAIRSLTSQKATVRVALAFIVRDTSTRSIFA</sequence>
<proteinExistence type="predicted"/>
<dbReference type="Proteomes" id="UP000326678">
    <property type="component" value="Chromosome Gxm1"/>
</dbReference>
<evidence type="ECO:0000313" key="1">
    <source>
        <dbReference type="EMBL" id="QFS43716.1"/>
    </source>
</evidence>
<reference evidence="1 2" key="1">
    <citation type="submission" date="2019-10" db="EMBL/GenBank/DDBJ databases">
        <title>Genomic and transcriptomic insights into the perfect genentic adaptation of a filamentous nitrogen-fixing cyanobacterium to rice fields.</title>
        <authorList>
            <person name="Chen Z."/>
        </authorList>
    </citation>
    <scope>NUCLEOTIDE SEQUENCE [LARGE SCALE GENOMIC DNA]</scope>
    <source>
        <strain evidence="1">CCNUC1</strain>
    </source>
</reference>
<name>A0A5P8VUA2_9NOSO</name>
<dbReference type="EMBL" id="CP045226">
    <property type="protein sequence ID" value="QFS43716.1"/>
    <property type="molecule type" value="Genomic_DNA"/>
</dbReference>
<keyword evidence="2" id="KW-1185">Reference proteome</keyword>
<accession>A0A5P8VUA2</accession>